<keyword evidence="3" id="KW-1185">Reference proteome</keyword>
<dbReference type="EnsemblPlants" id="OPUNC06G13450.4">
    <property type="protein sequence ID" value="OPUNC06G13450.4"/>
    <property type="gene ID" value="OPUNC06G13450"/>
</dbReference>
<feature type="region of interest" description="Disordered" evidence="1">
    <location>
        <begin position="30"/>
        <end position="80"/>
    </location>
</feature>
<sequence length="111" mass="12332">MACCALFLSTPRPPPLLAAHRRPPLASCSGLRRREGCPCSCASSSSSSGRADPQERPPRPRQQKQRTQRPGRGDTIDPVGFLAKHGISDRAFAQFLRDRVVRQRERRHSCA</sequence>
<dbReference type="AlphaFoldDB" id="A0A0E0LBI4"/>
<protein>
    <recommendedName>
        <fullName evidence="4">1,4-alpha-glucan branching enzyme</fullName>
    </recommendedName>
</protein>
<reference evidence="2" key="1">
    <citation type="submission" date="2015-04" db="UniProtKB">
        <authorList>
            <consortium name="EnsemblPlants"/>
        </authorList>
    </citation>
    <scope>IDENTIFICATION</scope>
</reference>
<evidence type="ECO:0008006" key="4">
    <source>
        <dbReference type="Google" id="ProtNLM"/>
    </source>
</evidence>
<dbReference type="Proteomes" id="UP000026962">
    <property type="component" value="Chromosome 6"/>
</dbReference>
<dbReference type="HOGENOM" id="CLU_2162540_0_0_1"/>
<dbReference type="Gramene" id="OPUNC06G13450.4">
    <property type="protein sequence ID" value="OPUNC06G13450.4"/>
    <property type="gene ID" value="OPUNC06G13450"/>
</dbReference>
<evidence type="ECO:0000256" key="1">
    <source>
        <dbReference type="SAM" id="MobiDB-lite"/>
    </source>
</evidence>
<accession>A0A0E0LBI4</accession>
<reference evidence="2" key="2">
    <citation type="submission" date="2018-05" db="EMBL/GenBank/DDBJ databases">
        <title>OpunRS2 (Oryza punctata Reference Sequence Version 2).</title>
        <authorList>
            <person name="Zhang J."/>
            <person name="Kudrna D."/>
            <person name="Lee S."/>
            <person name="Talag J."/>
            <person name="Welchert J."/>
            <person name="Wing R.A."/>
        </authorList>
    </citation>
    <scope>NUCLEOTIDE SEQUENCE [LARGE SCALE GENOMIC DNA]</scope>
</reference>
<feature type="compositionally biased region" description="Basic residues" evidence="1">
    <location>
        <begin position="59"/>
        <end position="69"/>
    </location>
</feature>
<organism evidence="2">
    <name type="scientific">Oryza punctata</name>
    <name type="common">Red rice</name>
    <dbReference type="NCBI Taxonomy" id="4537"/>
    <lineage>
        <taxon>Eukaryota</taxon>
        <taxon>Viridiplantae</taxon>
        <taxon>Streptophyta</taxon>
        <taxon>Embryophyta</taxon>
        <taxon>Tracheophyta</taxon>
        <taxon>Spermatophyta</taxon>
        <taxon>Magnoliopsida</taxon>
        <taxon>Liliopsida</taxon>
        <taxon>Poales</taxon>
        <taxon>Poaceae</taxon>
        <taxon>BOP clade</taxon>
        <taxon>Oryzoideae</taxon>
        <taxon>Oryzeae</taxon>
        <taxon>Oryzinae</taxon>
        <taxon>Oryza</taxon>
    </lineage>
</organism>
<evidence type="ECO:0000313" key="3">
    <source>
        <dbReference type="Proteomes" id="UP000026962"/>
    </source>
</evidence>
<evidence type="ECO:0000313" key="2">
    <source>
        <dbReference type="EnsemblPlants" id="OPUNC06G13450.4"/>
    </source>
</evidence>
<proteinExistence type="predicted"/>
<name>A0A0E0LBI4_ORYPU</name>